<dbReference type="Proteomes" id="UP000515124">
    <property type="component" value="Unplaced"/>
</dbReference>
<dbReference type="GeneID" id="110744238"/>
<dbReference type="Pfam" id="PF00931">
    <property type="entry name" value="NB-ARC"/>
    <property type="match status" value="1"/>
</dbReference>
<evidence type="ECO:0000256" key="3">
    <source>
        <dbReference type="ARBA" id="ARBA00022741"/>
    </source>
</evidence>
<keyword evidence="10" id="KW-1185">Reference proteome</keyword>
<dbReference type="KEGG" id="pavi:110744238"/>
<dbReference type="Gene3D" id="1.20.5.4130">
    <property type="match status" value="1"/>
</dbReference>
<sequence length="833" mass="94084">MAVEPVLTFATEGILTKLTSLVSHEISLAWGFKAELGKLNESLSILQDFLGGAAEKAQDGGKPVEGWVKKLKDIADEADDVLEEINYEFLRRRVELHNHMGKKVLNFLSASNPILFRQKMGHRIRKISASLADLKSEASYIGLIAKKKDATPQRIREDRETNAFISKDEIIIGRKDVVSDIVTTLTNSNMNQENLSVMAIAGMPGLGKTTLAKSVYNEGAIDVYFNKKLWVCVSNTFNVNSILTAMLELLSGKVATTSQQALLTNLREELSGKRYFLVLDDVWNEESEKWERLKSCLSKLNSAPGSKIIVTTRSGIVASLTETLPRPKLDLLSTDECWSILKHAACSDGSSDIERIGREIAKNCEGLPLMAQVLGGILHSKKTPAEWSEVKDNRIWDLPKTEDRIMSVLKLSFDNLESPALKQCFSYCSAFMKDDEMERDDLIQLWMAEGFLRPPEMEDIERVSESGSMMRDFHKIEDVATPIIERIPEGSSGKLRTLFSNVEALPGNMLPWFKALRVLKLYGAHIKELPISIGKLKHLRYLDISRTGIKRLPNSIGKLYNLQTLRAANSHLEEFPKDVKNLINLRHVYWDKVTKFPVGVLGKLTTLQTLSPFYVDKEMGRGMEELAALNQLKGELNIYNLEKVSNGDEARKAKLEEKKNVRLLALIWSEDRSIINNNNDEDVLEGLQPHLKLETLGIGFFMGAKFPSWMIKLDNLKKIFFRWCKKCEKFPTLSHLPHLTIVGIAGMHNLKRIGEEIYGNDVFPALKELRICYCEELIEWMEALGKVMVFPCLEKLEIEGCPNLRKVPSHFSSLKKLKIQDNEELNVCLKGCC</sequence>
<reference evidence="11" key="1">
    <citation type="submission" date="2025-08" db="UniProtKB">
        <authorList>
            <consortium name="RefSeq"/>
        </authorList>
    </citation>
    <scope>IDENTIFICATION</scope>
</reference>
<evidence type="ECO:0000313" key="11">
    <source>
        <dbReference type="RefSeq" id="XP_021799897.1"/>
    </source>
</evidence>
<organism evidence="10 11">
    <name type="scientific">Prunus avium</name>
    <name type="common">Cherry</name>
    <name type="synonym">Cerasus avium</name>
    <dbReference type="NCBI Taxonomy" id="42229"/>
    <lineage>
        <taxon>Eukaryota</taxon>
        <taxon>Viridiplantae</taxon>
        <taxon>Streptophyta</taxon>
        <taxon>Embryophyta</taxon>
        <taxon>Tracheophyta</taxon>
        <taxon>Spermatophyta</taxon>
        <taxon>Magnoliopsida</taxon>
        <taxon>eudicotyledons</taxon>
        <taxon>Gunneridae</taxon>
        <taxon>Pentapetalae</taxon>
        <taxon>rosids</taxon>
        <taxon>fabids</taxon>
        <taxon>Rosales</taxon>
        <taxon>Rosaceae</taxon>
        <taxon>Amygdaloideae</taxon>
        <taxon>Amygdaleae</taxon>
        <taxon>Prunus</taxon>
    </lineage>
</organism>
<dbReference type="InterPro" id="IPR042197">
    <property type="entry name" value="Apaf_helical"/>
</dbReference>
<name>A0A6P5RAS6_PRUAV</name>
<dbReference type="Gene3D" id="1.10.8.430">
    <property type="entry name" value="Helical domain of apoptotic protease-activating factors"/>
    <property type="match status" value="1"/>
</dbReference>
<dbReference type="PANTHER" id="PTHR36766">
    <property type="entry name" value="PLANT BROAD-SPECTRUM MILDEW RESISTANCE PROTEIN RPW8"/>
    <property type="match status" value="1"/>
</dbReference>
<evidence type="ECO:0000256" key="5">
    <source>
        <dbReference type="ARBA" id="ARBA00022840"/>
    </source>
</evidence>
<dbReference type="GO" id="GO:0005524">
    <property type="term" value="F:ATP binding"/>
    <property type="evidence" value="ECO:0007669"/>
    <property type="project" value="UniProtKB-KW"/>
</dbReference>
<protein>
    <submittedName>
        <fullName evidence="11">Disease resistance protein RGA1 isoform X1</fullName>
    </submittedName>
</protein>
<evidence type="ECO:0000256" key="4">
    <source>
        <dbReference type="ARBA" id="ARBA00022821"/>
    </source>
</evidence>
<dbReference type="InterPro" id="IPR041118">
    <property type="entry name" value="Rx_N"/>
</dbReference>
<dbReference type="SUPFAM" id="SSF52058">
    <property type="entry name" value="L domain-like"/>
    <property type="match status" value="1"/>
</dbReference>
<dbReference type="InterPro" id="IPR056789">
    <property type="entry name" value="LRR_R13L1-DRL21"/>
</dbReference>
<dbReference type="PRINTS" id="PR00364">
    <property type="entry name" value="DISEASERSIST"/>
</dbReference>
<dbReference type="Pfam" id="PF18052">
    <property type="entry name" value="Rx_N"/>
    <property type="match status" value="1"/>
</dbReference>
<evidence type="ECO:0000259" key="6">
    <source>
        <dbReference type="Pfam" id="PF00931"/>
    </source>
</evidence>
<evidence type="ECO:0000313" key="10">
    <source>
        <dbReference type="Proteomes" id="UP000515124"/>
    </source>
</evidence>
<evidence type="ECO:0000256" key="2">
    <source>
        <dbReference type="ARBA" id="ARBA00022737"/>
    </source>
</evidence>
<dbReference type="InterPro" id="IPR027417">
    <property type="entry name" value="P-loop_NTPase"/>
</dbReference>
<proteinExistence type="predicted"/>
<dbReference type="GO" id="GO:0006952">
    <property type="term" value="P:defense response"/>
    <property type="evidence" value="ECO:0007669"/>
    <property type="project" value="UniProtKB-KW"/>
</dbReference>
<dbReference type="InterPro" id="IPR002182">
    <property type="entry name" value="NB-ARC"/>
</dbReference>
<feature type="domain" description="Disease resistance protein winged helix" evidence="8">
    <location>
        <begin position="431"/>
        <end position="465"/>
    </location>
</feature>
<dbReference type="AlphaFoldDB" id="A0A6P5RAS6"/>
<keyword evidence="4" id="KW-0611">Plant defense</keyword>
<dbReference type="SUPFAM" id="SSF52540">
    <property type="entry name" value="P-loop containing nucleoside triphosphate hydrolases"/>
    <property type="match status" value="1"/>
</dbReference>
<evidence type="ECO:0000259" key="8">
    <source>
        <dbReference type="Pfam" id="PF23559"/>
    </source>
</evidence>
<feature type="domain" description="NB-ARC" evidence="6">
    <location>
        <begin position="182"/>
        <end position="346"/>
    </location>
</feature>
<dbReference type="Gene3D" id="3.80.10.10">
    <property type="entry name" value="Ribonuclease Inhibitor"/>
    <property type="match status" value="1"/>
</dbReference>
<dbReference type="Gene3D" id="3.40.50.300">
    <property type="entry name" value="P-loop containing nucleotide triphosphate hydrolases"/>
    <property type="match status" value="1"/>
</dbReference>
<dbReference type="Gene3D" id="1.10.10.10">
    <property type="entry name" value="Winged helix-like DNA-binding domain superfamily/Winged helix DNA-binding domain"/>
    <property type="match status" value="1"/>
</dbReference>
<dbReference type="GO" id="GO:0043531">
    <property type="term" value="F:ADP binding"/>
    <property type="evidence" value="ECO:0007669"/>
    <property type="project" value="InterPro"/>
</dbReference>
<dbReference type="InterPro" id="IPR038005">
    <property type="entry name" value="RX-like_CC"/>
</dbReference>
<dbReference type="PANTHER" id="PTHR36766:SF70">
    <property type="entry name" value="DISEASE RESISTANCE PROTEIN RGA4"/>
    <property type="match status" value="1"/>
</dbReference>
<keyword evidence="3" id="KW-0547">Nucleotide-binding</keyword>
<dbReference type="CDD" id="cd14798">
    <property type="entry name" value="RX-CC_like"/>
    <property type="match status" value="1"/>
</dbReference>
<dbReference type="InterPro" id="IPR058922">
    <property type="entry name" value="WHD_DRP"/>
</dbReference>
<keyword evidence="5" id="KW-0067">ATP-binding</keyword>
<keyword evidence="1" id="KW-0433">Leucine-rich repeat</keyword>
<dbReference type="InterPro" id="IPR032675">
    <property type="entry name" value="LRR_dom_sf"/>
</dbReference>
<dbReference type="Pfam" id="PF23559">
    <property type="entry name" value="WHD_DRP"/>
    <property type="match status" value="1"/>
</dbReference>
<evidence type="ECO:0000259" key="7">
    <source>
        <dbReference type="Pfam" id="PF18052"/>
    </source>
</evidence>
<evidence type="ECO:0000259" key="9">
    <source>
        <dbReference type="Pfam" id="PF25019"/>
    </source>
</evidence>
<feature type="domain" description="Disease resistance N-terminal" evidence="7">
    <location>
        <begin position="14"/>
        <end position="98"/>
    </location>
</feature>
<accession>A0A6P5RAS6</accession>
<evidence type="ECO:0000256" key="1">
    <source>
        <dbReference type="ARBA" id="ARBA00022614"/>
    </source>
</evidence>
<dbReference type="RefSeq" id="XP_021799897.1">
    <property type="nucleotide sequence ID" value="XM_021944205.1"/>
</dbReference>
<feature type="domain" description="R13L1/DRL21-like LRR repeat region" evidence="9">
    <location>
        <begin position="623"/>
        <end position="747"/>
    </location>
</feature>
<gene>
    <name evidence="11" type="primary">LOC110744238</name>
</gene>
<keyword evidence="2" id="KW-0677">Repeat</keyword>
<dbReference type="GO" id="GO:0051707">
    <property type="term" value="P:response to other organism"/>
    <property type="evidence" value="ECO:0007669"/>
    <property type="project" value="UniProtKB-ARBA"/>
</dbReference>
<dbReference type="InterPro" id="IPR036388">
    <property type="entry name" value="WH-like_DNA-bd_sf"/>
</dbReference>
<dbReference type="Pfam" id="PF25019">
    <property type="entry name" value="LRR_R13L1-DRL21"/>
    <property type="match status" value="1"/>
</dbReference>